<keyword evidence="2" id="KW-1185">Reference proteome</keyword>
<dbReference type="EMBL" id="CALNXI010002917">
    <property type="protein sequence ID" value="CAH3191407.1"/>
    <property type="molecule type" value="Genomic_DNA"/>
</dbReference>
<evidence type="ECO:0000313" key="1">
    <source>
        <dbReference type="EMBL" id="CAH3191407.1"/>
    </source>
</evidence>
<organism evidence="1 2">
    <name type="scientific">Porites evermanni</name>
    <dbReference type="NCBI Taxonomy" id="104178"/>
    <lineage>
        <taxon>Eukaryota</taxon>
        <taxon>Metazoa</taxon>
        <taxon>Cnidaria</taxon>
        <taxon>Anthozoa</taxon>
        <taxon>Hexacorallia</taxon>
        <taxon>Scleractinia</taxon>
        <taxon>Fungiina</taxon>
        <taxon>Poritidae</taxon>
        <taxon>Porites</taxon>
    </lineage>
</organism>
<name>A0ABN8SNA6_9CNID</name>
<sequence length="105" mass="12281">MAEFPLARERHQQRDSETNINKFVIITSITLDNYKFLDPPLLREISDVCYKTQRNILLPDDLKKKIYQPSTSADTETMKNKAKPIKEEVRNRNTFRTKALIASLI</sequence>
<proteinExistence type="predicted"/>
<dbReference type="Proteomes" id="UP001159427">
    <property type="component" value="Unassembled WGS sequence"/>
</dbReference>
<evidence type="ECO:0000313" key="2">
    <source>
        <dbReference type="Proteomes" id="UP001159427"/>
    </source>
</evidence>
<comment type="caution">
    <text evidence="1">The sequence shown here is derived from an EMBL/GenBank/DDBJ whole genome shotgun (WGS) entry which is preliminary data.</text>
</comment>
<accession>A0ABN8SNA6</accession>
<gene>
    <name evidence="1" type="ORF">PEVE_00021833</name>
</gene>
<protein>
    <submittedName>
        <fullName evidence="1">Uncharacterized protein</fullName>
    </submittedName>
</protein>
<reference evidence="1 2" key="1">
    <citation type="submission" date="2022-05" db="EMBL/GenBank/DDBJ databases">
        <authorList>
            <consortium name="Genoscope - CEA"/>
            <person name="William W."/>
        </authorList>
    </citation>
    <scope>NUCLEOTIDE SEQUENCE [LARGE SCALE GENOMIC DNA]</scope>
</reference>